<dbReference type="GO" id="GO:0004518">
    <property type="term" value="F:nuclease activity"/>
    <property type="evidence" value="ECO:0007669"/>
    <property type="project" value="UniProtKB-KW"/>
</dbReference>
<dbReference type="EMBL" id="FWEW01000801">
    <property type="protein sequence ID" value="SLM35746.1"/>
    <property type="molecule type" value="Genomic_DNA"/>
</dbReference>
<evidence type="ECO:0000313" key="11">
    <source>
        <dbReference type="EMBL" id="SLM35746.1"/>
    </source>
</evidence>
<feature type="domain" description="DUF2423" evidence="10">
    <location>
        <begin position="1"/>
        <end position="43"/>
    </location>
</feature>
<dbReference type="PANTHER" id="PTHR12395">
    <property type="entry name" value="DOM-3 RELATED"/>
    <property type="match status" value="1"/>
</dbReference>
<evidence type="ECO:0000256" key="7">
    <source>
        <dbReference type="RuleBase" id="RU367113"/>
    </source>
</evidence>
<dbReference type="InterPro" id="IPR013961">
    <property type="entry name" value="RAI1"/>
</dbReference>
<evidence type="ECO:0000259" key="9">
    <source>
        <dbReference type="Pfam" id="PF08652"/>
    </source>
</evidence>
<keyword evidence="7" id="KW-0540">Nuclease</keyword>
<evidence type="ECO:0000313" key="12">
    <source>
        <dbReference type="Proteomes" id="UP000192927"/>
    </source>
</evidence>
<keyword evidence="7" id="KW-0694">RNA-binding</keyword>
<feature type="compositionally biased region" description="Polar residues" evidence="8">
    <location>
        <begin position="63"/>
        <end position="74"/>
    </location>
</feature>
<dbReference type="PANTHER" id="PTHR12395:SF9">
    <property type="entry name" value="DECAPPING AND EXORIBONUCLEASE PROTEIN"/>
    <property type="match status" value="1"/>
</dbReference>
<dbReference type="Proteomes" id="UP000192927">
    <property type="component" value="Unassembled WGS sequence"/>
</dbReference>
<dbReference type="GO" id="GO:0034353">
    <property type="term" value="F:mRNA 5'-diphosphatase activity"/>
    <property type="evidence" value="ECO:0007669"/>
    <property type="project" value="TreeGrafter"/>
</dbReference>
<evidence type="ECO:0000256" key="4">
    <source>
        <dbReference type="ARBA" id="ARBA00044692"/>
    </source>
</evidence>
<sequence>MAKGLRSSVKKANKAKLRSRVFKPVEDARTERLSAKLLELASSKRQPEREKEAKMDDAPEVAQISQRKQADPNTAVHTQEVMEMDDGELTAASATASAPKGASRIQKRGRGKASSSMVFPVYKKGKRVGSGKKPRRLRNGALMAHTVLLHLAWDSLNASVVRIVGIVGTMNRFDVQPLGRFAGTSSTIRRPKEITNFSYDDKHEYHLDDRSLRYYYPPTLGADLSKGFDTFQQLDDTADDHLDSLLKTIMALEERTRAKQEADIITWRGMMTKIMATPFENMNGFEINATLFQGTIYIEENHDSKLEQRQAQRRQPWQAGVPQDLMTYWGYKFETLSLLPDQWDPTTREFIETREDLVVNNNAQYCSVVRTGIGKAKLIIGGEVDAVWDCKPDNKEDPIHWVELKTSAEIENERDMLKYERKLLKFWIQSFLLGVPRIIVGFRSKNGILQRLEELETKNIPSTVKRRGNGTWDGNLCINFTASFLDWLKRTITSDGVWRIRRREKMPEIEVFKQEETGYGEILSPEFVEWRRMLTEKSVRNIERKENVI</sequence>
<feature type="domain" description="RAI1-like" evidence="9">
    <location>
        <begin position="189"/>
        <end position="528"/>
    </location>
</feature>
<comment type="catalytic activity">
    <reaction evidence="6">
        <text>a 5'-end NAD(+)-phospho-ribonucleoside in mRNA + H2O = a 5'-end phospho-ribonucleoside in mRNA + NAD(+) + H(+)</text>
        <dbReference type="Rhea" id="RHEA:60880"/>
        <dbReference type="Rhea" id="RHEA-COMP:15692"/>
        <dbReference type="Rhea" id="RHEA-COMP:15698"/>
        <dbReference type="ChEBI" id="CHEBI:15377"/>
        <dbReference type="ChEBI" id="CHEBI:15378"/>
        <dbReference type="ChEBI" id="CHEBI:57540"/>
        <dbReference type="ChEBI" id="CHEBI:138282"/>
        <dbReference type="ChEBI" id="CHEBI:144029"/>
    </reaction>
    <physiologicalReaction direction="left-to-right" evidence="6">
        <dbReference type="Rhea" id="RHEA:60881"/>
    </physiologicalReaction>
</comment>
<keyword evidence="7" id="KW-0479">Metal-binding</keyword>
<comment type="cofactor">
    <cofactor evidence="1 7">
        <name>a divalent metal cation</name>
        <dbReference type="ChEBI" id="CHEBI:60240"/>
    </cofactor>
</comment>
<evidence type="ECO:0000256" key="1">
    <source>
        <dbReference type="ARBA" id="ARBA00001968"/>
    </source>
</evidence>
<dbReference type="GO" id="GO:0110155">
    <property type="term" value="P:NAD-cap decapping"/>
    <property type="evidence" value="ECO:0007669"/>
    <property type="project" value="TreeGrafter"/>
</dbReference>
<proteinExistence type="inferred from homology"/>
<feature type="region of interest" description="Disordered" evidence="8">
    <location>
        <begin position="1"/>
        <end position="74"/>
    </location>
</feature>
<evidence type="ECO:0000256" key="3">
    <source>
        <dbReference type="ARBA" id="ARBA00044676"/>
    </source>
</evidence>
<organism evidence="11 12">
    <name type="scientific">Lasallia pustulata</name>
    <dbReference type="NCBI Taxonomy" id="136370"/>
    <lineage>
        <taxon>Eukaryota</taxon>
        <taxon>Fungi</taxon>
        <taxon>Dikarya</taxon>
        <taxon>Ascomycota</taxon>
        <taxon>Pezizomycotina</taxon>
        <taxon>Lecanoromycetes</taxon>
        <taxon>OSLEUM clade</taxon>
        <taxon>Umbilicariomycetidae</taxon>
        <taxon>Umbilicariales</taxon>
        <taxon>Umbilicariaceae</taxon>
        <taxon>Lasallia</taxon>
    </lineage>
</organism>
<keyword evidence="12" id="KW-1185">Reference proteome</keyword>
<comment type="similarity">
    <text evidence="2 7">Belongs to the DXO/Dom3Z family.</text>
</comment>
<dbReference type="GO" id="GO:0000956">
    <property type="term" value="P:nuclear-transcribed mRNA catabolic process"/>
    <property type="evidence" value="ECO:0007669"/>
    <property type="project" value="TreeGrafter"/>
</dbReference>
<evidence type="ECO:0000256" key="8">
    <source>
        <dbReference type="SAM" id="MobiDB-lite"/>
    </source>
</evidence>
<dbReference type="GO" id="GO:0046872">
    <property type="term" value="F:metal ion binding"/>
    <property type="evidence" value="ECO:0007669"/>
    <property type="project" value="UniProtKB-KW"/>
</dbReference>
<dbReference type="GO" id="GO:0000166">
    <property type="term" value="F:nucleotide binding"/>
    <property type="evidence" value="ECO:0007669"/>
    <property type="project" value="UniProtKB-KW"/>
</dbReference>
<comment type="function">
    <text evidence="5">Decapping enzyme for NAD-capped RNAs: specifically hydrolyzes the nicotinamide adenine dinucleotide (NAD) cap from a subset of RNAs by removing the entire NAD moiety from the 5'-end of an NAD-capped RNA. The NAD-cap is present at the 5'-end of some RNAs and snoRNAs. In contrast to the canonical 5'-end N7 methylguanosine (m7G) cap, the NAD cap promotes mRNA decay. Also acts as a non-canonical decapping enzyme that removes the entire cap structure of m7G capped or incompletely capped RNAs. Has decapping activity toward incomplete 5'-end m7G cap mRNAs such as unmethylated 5'-end-capped RNA (cap0), while it has no activity toward 2'-O-ribose methylated m7G cap (cap1). Also possesses RNA 5'-pyrophosphohydrolase activity by hydrolyzing the 5'-end triphosphate to release pyrophosphates. Stimulates exoribonuclease activity of Rat1, allowing it to degrade RNAs with stable secondary structure more effectively.</text>
</comment>
<dbReference type="EC" id="3.6.1.-" evidence="7"/>
<dbReference type="GO" id="GO:0003723">
    <property type="term" value="F:RNA binding"/>
    <property type="evidence" value="ECO:0007669"/>
    <property type="project" value="UniProtKB-KW"/>
</dbReference>
<feature type="compositionally biased region" description="Basic and acidic residues" evidence="8">
    <location>
        <begin position="45"/>
        <end position="57"/>
    </location>
</feature>
<protein>
    <recommendedName>
        <fullName evidence="7">Decapping nuclease</fullName>
        <ecNumber evidence="7">3.6.1.-</ecNumber>
    </recommendedName>
</protein>
<keyword evidence="7" id="KW-0378">Hydrolase</keyword>
<dbReference type="AlphaFoldDB" id="A0A1W5CY38"/>
<evidence type="ECO:0000256" key="5">
    <source>
        <dbReference type="ARBA" id="ARBA00046211"/>
    </source>
</evidence>
<feature type="compositionally biased region" description="Basic and acidic residues" evidence="8">
    <location>
        <begin position="23"/>
        <end position="34"/>
    </location>
</feature>
<comment type="catalytic activity">
    <reaction evidence="4">
        <text>a 5'-end triphospho-ribonucleoside in mRNA + H2O = a 5'-end phospho-ribonucleoside in mRNA + diphosphate + H(+)</text>
        <dbReference type="Rhea" id="RHEA:78683"/>
        <dbReference type="Rhea" id="RHEA-COMP:15692"/>
        <dbReference type="Rhea" id="RHEA-COMP:17164"/>
        <dbReference type="ChEBI" id="CHEBI:15377"/>
        <dbReference type="ChEBI" id="CHEBI:15378"/>
        <dbReference type="ChEBI" id="CHEBI:33019"/>
        <dbReference type="ChEBI" id="CHEBI:138282"/>
        <dbReference type="ChEBI" id="CHEBI:167618"/>
    </reaction>
    <physiologicalReaction direction="left-to-right" evidence="4">
        <dbReference type="Rhea" id="RHEA:78684"/>
    </physiologicalReaction>
</comment>
<accession>A0A1W5CY38</accession>
<dbReference type="InterPro" id="IPR019434">
    <property type="entry name" value="DUF2423"/>
</dbReference>
<comment type="catalytic activity">
    <reaction evidence="3">
        <text>a 5'-end (N(7)-methyl 5'-triphosphoguanosine)-ribonucleoside-ribonucleotide in mRNA + H2O = a (N(7)-methyl 5'-triphosphoguanosine)-nucleoside + a 5'-end phospho-ribonucleoside in mRNA + H(+)</text>
        <dbReference type="Rhea" id="RHEA:66928"/>
        <dbReference type="Rhea" id="RHEA-COMP:15692"/>
        <dbReference type="Rhea" id="RHEA-COMP:17313"/>
        <dbReference type="ChEBI" id="CHEBI:15377"/>
        <dbReference type="ChEBI" id="CHEBI:15378"/>
        <dbReference type="ChEBI" id="CHEBI:138282"/>
        <dbReference type="ChEBI" id="CHEBI:172876"/>
        <dbReference type="ChEBI" id="CHEBI:172877"/>
    </reaction>
    <physiologicalReaction direction="left-to-right" evidence="3">
        <dbReference type="Rhea" id="RHEA:66929"/>
    </physiologicalReaction>
</comment>
<feature type="region of interest" description="Disordered" evidence="8">
    <location>
        <begin position="90"/>
        <end position="115"/>
    </location>
</feature>
<evidence type="ECO:0000256" key="2">
    <source>
        <dbReference type="ARBA" id="ARBA00006562"/>
    </source>
</evidence>
<feature type="compositionally biased region" description="Low complexity" evidence="8">
    <location>
        <begin position="35"/>
        <end position="44"/>
    </location>
</feature>
<keyword evidence="7" id="KW-0547">Nucleotide-binding</keyword>
<comment type="subcellular location">
    <subcellularLocation>
        <location evidence="7">Nucleus</location>
    </subcellularLocation>
</comment>
<dbReference type="GO" id="GO:0005829">
    <property type="term" value="C:cytosol"/>
    <property type="evidence" value="ECO:0007669"/>
    <property type="project" value="TreeGrafter"/>
</dbReference>
<evidence type="ECO:0000259" key="10">
    <source>
        <dbReference type="Pfam" id="PF10338"/>
    </source>
</evidence>
<dbReference type="Pfam" id="PF08652">
    <property type="entry name" value="RAI1"/>
    <property type="match status" value="1"/>
</dbReference>
<name>A0A1W5CY38_9LECA</name>
<keyword evidence="7" id="KW-0539">Nucleus</keyword>
<feature type="compositionally biased region" description="Basic residues" evidence="8">
    <location>
        <begin position="8"/>
        <end position="21"/>
    </location>
</feature>
<reference evidence="12" key="1">
    <citation type="submission" date="2017-03" db="EMBL/GenBank/DDBJ databases">
        <authorList>
            <person name="Sharma R."/>
            <person name="Thines M."/>
        </authorList>
    </citation>
    <scope>NUCLEOTIDE SEQUENCE [LARGE SCALE GENOMIC DNA]</scope>
</reference>
<dbReference type="InterPro" id="IPR039039">
    <property type="entry name" value="RAI1-like_fam"/>
</dbReference>
<evidence type="ECO:0000256" key="6">
    <source>
        <dbReference type="ARBA" id="ARBA00048124"/>
    </source>
</evidence>
<dbReference type="Pfam" id="PF10338">
    <property type="entry name" value="YBL028C_N"/>
    <property type="match status" value="1"/>
</dbReference>
<dbReference type="GO" id="GO:0005634">
    <property type="term" value="C:nucleus"/>
    <property type="evidence" value="ECO:0007669"/>
    <property type="project" value="UniProtKB-SubCell"/>
</dbReference>